<feature type="compositionally biased region" description="Basic and acidic residues" evidence="2">
    <location>
        <begin position="19"/>
        <end position="30"/>
    </location>
</feature>
<proteinExistence type="predicted"/>
<feature type="region of interest" description="Disordered" evidence="2">
    <location>
        <begin position="1"/>
        <end position="50"/>
    </location>
</feature>
<dbReference type="Proteomes" id="UP001271007">
    <property type="component" value="Unassembled WGS sequence"/>
</dbReference>
<protein>
    <submittedName>
        <fullName evidence="3">Uncharacterized protein</fullName>
    </submittedName>
</protein>
<evidence type="ECO:0000256" key="2">
    <source>
        <dbReference type="SAM" id="MobiDB-lite"/>
    </source>
</evidence>
<gene>
    <name evidence="3" type="ORF">LTR09_007952</name>
</gene>
<evidence type="ECO:0000313" key="3">
    <source>
        <dbReference type="EMBL" id="KAK3050874.1"/>
    </source>
</evidence>
<comment type="caution">
    <text evidence="3">The sequence shown here is derived from an EMBL/GenBank/DDBJ whole genome shotgun (WGS) entry which is preliminary data.</text>
</comment>
<name>A0AAJ0DBH3_9PEZI</name>
<organism evidence="3 4">
    <name type="scientific">Extremus antarcticus</name>
    <dbReference type="NCBI Taxonomy" id="702011"/>
    <lineage>
        <taxon>Eukaryota</taxon>
        <taxon>Fungi</taxon>
        <taxon>Dikarya</taxon>
        <taxon>Ascomycota</taxon>
        <taxon>Pezizomycotina</taxon>
        <taxon>Dothideomycetes</taxon>
        <taxon>Dothideomycetidae</taxon>
        <taxon>Mycosphaerellales</taxon>
        <taxon>Extremaceae</taxon>
        <taxon>Extremus</taxon>
    </lineage>
</organism>
<keyword evidence="1" id="KW-0175">Coiled coil</keyword>
<feature type="coiled-coil region" evidence="1">
    <location>
        <begin position="140"/>
        <end position="174"/>
    </location>
</feature>
<accession>A0AAJ0DBH3</accession>
<dbReference type="EMBL" id="JAWDJX010000029">
    <property type="protein sequence ID" value="KAK3050874.1"/>
    <property type="molecule type" value="Genomic_DNA"/>
</dbReference>
<evidence type="ECO:0000256" key="1">
    <source>
        <dbReference type="SAM" id="Coils"/>
    </source>
</evidence>
<feature type="compositionally biased region" description="Polar residues" evidence="2">
    <location>
        <begin position="1"/>
        <end position="11"/>
    </location>
</feature>
<dbReference type="AlphaFoldDB" id="A0AAJ0DBH3"/>
<reference evidence="3" key="1">
    <citation type="submission" date="2023-04" db="EMBL/GenBank/DDBJ databases">
        <title>Black Yeasts Isolated from many extreme environments.</title>
        <authorList>
            <person name="Coleine C."/>
            <person name="Stajich J.E."/>
            <person name="Selbmann L."/>
        </authorList>
    </citation>
    <scope>NUCLEOTIDE SEQUENCE</scope>
    <source>
        <strain evidence="3">CCFEE 5312</strain>
    </source>
</reference>
<keyword evidence="4" id="KW-1185">Reference proteome</keyword>
<evidence type="ECO:0000313" key="4">
    <source>
        <dbReference type="Proteomes" id="UP001271007"/>
    </source>
</evidence>
<sequence>MDQISWSSPAPSFSDDESVDNRDEFPHERLAAQTQPPIAPHARTRGLRRPRTTDSRDFWYISEDRWQELLSDTGAASKIETAMGTLRRFDQAGRIMETAEGVLATEEYGNHKVCAYCKRGSRSGCNASLVTRPLTLEQRLEKLEVELKITKVNQQGLENELATTKQRLATEQAKLVKVGKELVIATQRIDSLEQAVHQGGLGSNFAAPGRPSKAIERADREPHSFSSLHADLRSLWDKYDQDTIQ</sequence>